<accession>A0A2T5BR90</accession>
<sequence length="301" mass="32107">MGLPPPLLGTTTLWHAHEMITGFGGACMAAYFLTALHNWTGGRPVTGHTLALLVALWAGARVALAFDETAPLACGIAPGIAFYGLFAIIYARAVWQGRRWGWLFLPGVIAALGVFDALFVAAARGAVSLPDSIVMTRVLVLFFAIKVSIVAGGMTPRFTGNWIRLSGMGRLPVSRPLATRVGLGPMLLAMGLTFGGAWRAASLALILAGGVQLWRMWGWRSLTARRYAPALMLHLAFAWVPLGLVLTGLAGLFRLPWQETDAIHALMMGAMAGLAMSIALRARAAPGRCCACRPFRWQATG</sequence>
<feature type="transmembrane region" description="Helical" evidence="1">
    <location>
        <begin position="102"/>
        <end position="122"/>
    </location>
</feature>
<organism evidence="2 3">
    <name type="scientific">Rhodovulum imhoffii</name>
    <dbReference type="NCBI Taxonomy" id="365340"/>
    <lineage>
        <taxon>Bacteria</taxon>
        <taxon>Pseudomonadati</taxon>
        <taxon>Pseudomonadota</taxon>
        <taxon>Alphaproteobacteria</taxon>
        <taxon>Rhodobacterales</taxon>
        <taxon>Paracoccaceae</taxon>
        <taxon>Rhodovulum</taxon>
    </lineage>
</organism>
<keyword evidence="1" id="KW-1133">Transmembrane helix</keyword>
<feature type="transmembrane region" description="Helical" evidence="1">
    <location>
        <begin position="70"/>
        <end position="90"/>
    </location>
</feature>
<dbReference type="OrthoDB" id="9770040at2"/>
<dbReference type="Proteomes" id="UP000243859">
    <property type="component" value="Unassembled WGS sequence"/>
</dbReference>
<dbReference type="AlphaFoldDB" id="A0A2T5BR90"/>
<name>A0A2T5BR90_9RHOB</name>
<feature type="transmembrane region" description="Helical" evidence="1">
    <location>
        <begin position="177"/>
        <end position="194"/>
    </location>
</feature>
<evidence type="ECO:0000256" key="1">
    <source>
        <dbReference type="SAM" id="Phobius"/>
    </source>
</evidence>
<feature type="transmembrane region" description="Helical" evidence="1">
    <location>
        <begin position="45"/>
        <end position="64"/>
    </location>
</feature>
<keyword evidence="1" id="KW-0812">Transmembrane</keyword>
<feature type="transmembrane region" description="Helical" evidence="1">
    <location>
        <begin position="262"/>
        <end position="280"/>
    </location>
</feature>
<feature type="transmembrane region" description="Helical" evidence="1">
    <location>
        <begin position="200"/>
        <end position="218"/>
    </location>
</feature>
<reference evidence="2 3" key="1">
    <citation type="submission" date="2018-04" db="EMBL/GenBank/DDBJ databases">
        <title>Genomic Encyclopedia of Archaeal and Bacterial Type Strains, Phase II (KMG-II): from individual species to whole genera.</title>
        <authorList>
            <person name="Goeker M."/>
        </authorList>
    </citation>
    <scope>NUCLEOTIDE SEQUENCE [LARGE SCALE GENOMIC DNA]</scope>
    <source>
        <strain evidence="2 3">DSM 18064</strain>
    </source>
</reference>
<dbReference type="InterPro" id="IPR010266">
    <property type="entry name" value="NnrS"/>
</dbReference>
<evidence type="ECO:0000313" key="3">
    <source>
        <dbReference type="Proteomes" id="UP000243859"/>
    </source>
</evidence>
<protein>
    <submittedName>
        <fullName evidence="2">Uncharacterized protein involved in response to NO</fullName>
    </submittedName>
</protein>
<dbReference type="EMBL" id="QAAA01000010">
    <property type="protein sequence ID" value="PTN01769.1"/>
    <property type="molecule type" value="Genomic_DNA"/>
</dbReference>
<keyword evidence="1" id="KW-0472">Membrane</keyword>
<proteinExistence type="predicted"/>
<feature type="transmembrane region" description="Helical" evidence="1">
    <location>
        <begin position="230"/>
        <end position="250"/>
    </location>
</feature>
<dbReference type="Pfam" id="PF05940">
    <property type="entry name" value="NnrS"/>
    <property type="match status" value="1"/>
</dbReference>
<dbReference type="RefSeq" id="WP_146159699.1">
    <property type="nucleotide sequence ID" value="NZ_NHSI01000059.1"/>
</dbReference>
<comment type="caution">
    <text evidence="2">The sequence shown here is derived from an EMBL/GenBank/DDBJ whole genome shotgun (WGS) entry which is preliminary data.</text>
</comment>
<gene>
    <name evidence="2" type="ORF">C8N32_11050</name>
</gene>
<feature type="transmembrane region" description="Helical" evidence="1">
    <location>
        <begin position="12"/>
        <end position="33"/>
    </location>
</feature>
<feature type="transmembrane region" description="Helical" evidence="1">
    <location>
        <begin position="134"/>
        <end position="156"/>
    </location>
</feature>
<evidence type="ECO:0000313" key="2">
    <source>
        <dbReference type="EMBL" id="PTN01769.1"/>
    </source>
</evidence>
<keyword evidence="3" id="KW-1185">Reference proteome</keyword>